<dbReference type="Gene3D" id="3.40.50.300">
    <property type="entry name" value="P-loop containing nucleotide triphosphate hydrolases"/>
    <property type="match status" value="1"/>
</dbReference>
<feature type="domain" description="ATPase AAA-type core" evidence="2">
    <location>
        <begin position="31"/>
        <end position="154"/>
    </location>
</feature>
<sequence length="157" mass="17089">MSTVILDEETKSSLLQDLTDFFQPSTPRGFLWHGSPGTGKSSSSVSIAGEFGLDIYMVNLSSIDDKGLLNLFPELPQRCLVLLEDIDATSSKRAEVTDLNWDPKNIGSPPKREIREKVSLSPLLNVIDGIGAPEGRVLIMTTNHVELLDDALVRPAG</sequence>
<dbReference type="GO" id="GO:0005524">
    <property type="term" value="F:ATP binding"/>
    <property type="evidence" value="ECO:0007669"/>
    <property type="project" value="UniProtKB-KW"/>
</dbReference>
<dbReference type="PROSITE" id="PS00674">
    <property type="entry name" value="AAA"/>
    <property type="match status" value="1"/>
</dbReference>
<dbReference type="InterPro" id="IPR003959">
    <property type="entry name" value="ATPase_AAA_core"/>
</dbReference>
<evidence type="ECO:0000259" key="2">
    <source>
        <dbReference type="Pfam" id="PF00004"/>
    </source>
</evidence>
<name>A0A1C1D0R6_9EURO</name>
<dbReference type="InterPro" id="IPR050747">
    <property type="entry name" value="Mitochondrial_chaperone_BCS1"/>
</dbReference>
<dbReference type="AlphaFoldDB" id="A0A1C1D0R6"/>
<accession>A0A1C1D0R6</accession>
<organism evidence="3 4">
    <name type="scientific">Cladophialophora carrionii</name>
    <dbReference type="NCBI Taxonomy" id="86049"/>
    <lineage>
        <taxon>Eukaryota</taxon>
        <taxon>Fungi</taxon>
        <taxon>Dikarya</taxon>
        <taxon>Ascomycota</taxon>
        <taxon>Pezizomycotina</taxon>
        <taxon>Eurotiomycetes</taxon>
        <taxon>Chaetothyriomycetidae</taxon>
        <taxon>Chaetothyriales</taxon>
        <taxon>Herpotrichiellaceae</taxon>
        <taxon>Cladophialophora</taxon>
    </lineage>
</organism>
<evidence type="ECO:0000313" key="4">
    <source>
        <dbReference type="Proteomes" id="UP000094526"/>
    </source>
</evidence>
<dbReference type="SUPFAM" id="SSF52540">
    <property type="entry name" value="P-loop containing nucleoside triphosphate hydrolases"/>
    <property type="match status" value="1"/>
</dbReference>
<evidence type="ECO:0000256" key="1">
    <source>
        <dbReference type="RuleBase" id="RU003651"/>
    </source>
</evidence>
<keyword evidence="4" id="KW-1185">Reference proteome</keyword>
<comment type="caution">
    <text evidence="3">The sequence shown here is derived from an EMBL/GenBank/DDBJ whole genome shotgun (WGS) entry which is preliminary data.</text>
</comment>
<dbReference type="EMBL" id="LGRB01000004">
    <property type="protein sequence ID" value="OCT54305.1"/>
    <property type="molecule type" value="Genomic_DNA"/>
</dbReference>
<keyword evidence="1" id="KW-0067">ATP-binding</keyword>
<dbReference type="PANTHER" id="PTHR23070">
    <property type="entry name" value="BCS1 AAA-TYPE ATPASE"/>
    <property type="match status" value="1"/>
</dbReference>
<gene>
    <name evidence="3" type="ORF">CLCR_00974</name>
</gene>
<evidence type="ECO:0000313" key="3">
    <source>
        <dbReference type="EMBL" id="OCT54305.1"/>
    </source>
</evidence>
<dbReference type="InterPro" id="IPR027417">
    <property type="entry name" value="P-loop_NTPase"/>
</dbReference>
<dbReference type="Pfam" id="PF00004">
    <property type="entry name" value="AAA"/>
    <property type="match status" value="1"/>
</dbReference>
<proteinExistence type="inferred from homology"/>
<dbReference type="OrthoDB" id="4155662at2759"/>
<comment type="similarity">
    <text evidence="1">Belongs to the AAA ATPase family.</text>
</comment>
<reference evidence="4" key="1">
    <citation type="submission" date="2015-07" db="EMBL/GenBank/DDBJ databases">
        <authorList>
            <person name="Teixeira M.M."/>
            <person name="Souza R.C."/>
            <person name="Almeida L.G."/>
            <person name="Vicente V.A."/>
            <person name="de Hoog S."/>
            <person name="Bocca A.L."/>
            <person name="de Almeida S.R."/>
            <person name="Vasconcelos A.T."/>
            <person name="Felipe M.S."/>
        </authorList>
    </citation>
    <scope>NUCLEOTIDE SEQUENCE [LARGE SCALE GENOMIC DNA]</scope>
    <source>
        <strain evidence="4">KSF</strain>
    </source>
</reference>
<dbReference type="InterPro" id="IPR003960">
    <property type="entry name" value="ATPase_AAA_CS"/>
</dbReference>
<dbReference type="VEuPathDB" id="FungiDB:G647_03714"/>
<dbReference type="STRING" id="86049.A0A1C1D0R6"/>
<keyword evidence="1" id="KW-0547">Nucleotide-binding</keyword>
<protein>
    <recommendedName>
        <fullName evidence="2">ATPase AAA-type core domain-containing protein</fullName>
    </recommendedName>
</protein>
<dbReference type="Proteomes" id="UP000094526">
    <property type="component" value="Unassembled WGS sequence"/>
</dbReference>
<dbReference type="VEuPathDB" id="FungiDB:CLCR_00974"/>
<dbReference type="GO" id="GO:0016887">
    <property type="term" value="F:ATP hydrolysis activity"/>
    <property type="evidence" value="ECO:0007669"/>
    <property type="project" value="InterPro"/>
</dbReference>